<sequence length="782" mass="88617">MSKLKKFPSIPGNSNMDTGYRGLINQGATCYLNTVLQTFFMTPEFRDAVHKYSGPEKDKEKNLLFQLKKLFQNLEDGEYEVKTTGVTRSLGMMHRDVWVQQDVAEFFRKILNEVSKESLVSENYQSTVINSIKCLTCGTEASDNSRYLDIPLPLNTTDHSASMMYSVKKGLLDFLKTELLEGDNQSYCDKCEMKTDTETRYYFQRLPQILTLQLKRFEFDYYQMSYVKIQCPVEIPLELQFQKAPTENTEWCFSATVPQMRSRQKLKKHKETMQEIAVAASKSQDSVRYELFAICDHSGWYRGGHYTARIKSFENGKWYTFNDSFVHEASYLMEPGFTQSVKEGKVPCISSSTAYLLMYRNSETSKPETVNGNQRDPRSTETVIGNQRDPRSTETVIGNQTDPRSTETVNGNQRDPRSTETVNGNQRDPSSTETNRNQRDPSSTENVIGNQRDPRSTETNRNQRDPRNTETVNCEPHQLDPSGLCYQERPSRSHPQRQGSDDAYTGHSGAVAASGGGGQSRGQRGAAASGDERCAARRPTTPALLMNETSKPDPRSTETVNGNQRDPRSTETVNGNQRDPSSTETVNGNQRDPRSTETVNGNQRDPSSTETNRNQRDPSSTETVNGNQRDPSSTETVNGNQRDPRSTESPKEGIPDEDQKWDVLAILGKKKDGSWCLCLDYKINPVTKDSYLLNRINEALDYIVGSCWFSSLDLRSGNSEVQLSLEVRLKTVVSNDRERWQFQVKLFGLFMFECLVERVLVSVTRQGASFIWITWRCTPPGS</sequence>
<feature type="region of interest" description="Disordered" evidence="1">
    <location>
        <begin position="364"/>
        <end position="657"/>
    </location>
</feature>
<dbReference type="PROSITE" id="PS00973">
    <property type="entry name" value="USP_2"/>
    <property type="match status" value="1"/>
</dbReference>
<dbReference type="Gene3D" id="3.90.70.10">
    <property type="entry name" value="Cysteine proteinases"/>
    <property type="match status" value="1"/>
</dbReference>
<keyword evidence="4" id="KW-1185">Reference proteome</keyword>
<dbReference type="InterPro" id="IPR038765">
    <property type="entry name" value="Papain-like_cys_pep_sf"/>
</dbReference>
<dbReference type="InterPro" id="IPR050164">
    <property type="entry name" value="Peptidase_C19"/>
</dbReference>
<dbReference type="GO" id="GO:0004843">
    <property type="term" value="F:cysteine-type deubiquitinase activity"/>
    <property type="evidence" value="ECO:0007669"/>
    <property type="project" value="InterPro"/>
</dbReference>
<dbReference type="PANTHER" id="PTHR24006:SF899">
    <property type="entry name" value="UBIQUITIN CARBOXYL-TERMINAL HYDROLASE"/>
    <property type="match status" value="1"/>
</dbReference>
<feature type="domain" description="USP" evidence="2">
    <location>
        <begin position="21"/>
        <end position="362"/>
    </location>
</feature>
<evidence type="ECO:0000259" key="2">
    <source>
        <dbReference type="PROSITE" id="PS50235"/>
    </source>
</evidence>
<feature type="compositionally biased region" description="Polar residues" evidence="1">
    <location>
        <begin position="393"/>
        <end position="449"/>
    </location>
</feature>
<dbReference type="InterPro" id="IPR043502">
    <property type="entry name" value="DNA/RNA_pol_sf"/>
</dbReference>
<evidence type="ECO:0000256" key="1">
    <source>
        <dbReference type="SAM" id="MobiDB-lite"/>
    </source>
</evidence>
<proteinExistence type="predicted"/>
<dbReference type="InterPro" id="IPR018200">
    <property type="entry name" value="USP_CS"/>
</dbReference>
<comment type="caution">
    <text evidence="3">The sequence shown here is derived from an EMBL/GenBank/DDBJ whole genome shotgun (WGS) entry which is preliminary data.</text>
</comment>
<gene>
    <name evidence="3" type="primary">Usp47</name>
    <name evidence="3" type="ORF">AOXY_G20229</name>
</gene>
<dbReference type="GO" id="GO:0005829">
    <property type="term" value="C:cytosol"/>
    <property type="evidence" value="ECO:0007669"/>
    <property type="project" value="TreeGrafter"/>
</dbReference>
<feature type="compositionally biased region" description="Polar residues" evidence="1">
    <location>
        <begin position="364"/>
        <end position="385"/>
    </location>
</feature>
<dbReference type="GO" id="GO:0016579">
    <property type="term" value="P:protein deubiquitination"/>
    <property type="evidence" value="ECO:0007669"/>
    <property type="project" value="InterPro"/>
</dbReference>
<protein>
    <submittedName>
        <fullName evidence="3">Ubiquitin carboxyl-terminal hydrolase 47-like isoform X5</fullName>
    </submittedName>
</protein>
<evidence type="ECO:0000313" key="4">
    <source>
        <dbReference type="Proteomes" id="UP001230051"/>
    </source>
</evidence>
<dbReference type="SUPFAM" id="SSF54001">
    <property type="entry name" value="Cysteine proteinases"/>
    <property type="match status" value="1"/>
</dbReference>
<dbReference type="SUPFAM" id="SSF56672">
    <property type="entry name" value="DNA/RNA polymerases"/>
    <property type="match status" value="1"/>
</dbReference>
<dbReference type="PANTHER" id="PTHR24006">
    <property type="entry name" value="UBIQUITIN CARBOXYL-TERMINAL HYDROLASE"/>
    <property type="match status" value="1"/>
</dbReference>
<dbReference type="EMBL" id="JAGXEW010000019">
    <property type="protein sequence ID" value="KAK1161280.1"/>
    <property type="molecule type" value="Genomic_DNA"/>
</dbReference>
<keyword evidence="3" id="KW-0378">Hydrolase</keyword>
<dbReference type="PROSITE" id="PS50235">
    <property type="entry name" value="USP_3"/>
    <property type="match status" value="1"/>
</dbReference>
<feature type="compositionally biased region" description="Polar residues" evidence="1">
    <location>
        <begin position="557"/>
        <end position="641"/>
    </location>
</feature>
<dbReference type="InterPro" id="IPR001394">
    <property type="entry name" value="Peptidase_C19_UCH"/>
</dbReference>
<organism evidence="3 4">
    <name type="scientific">Acipenser oxyrinchus oxyrinchus</name>
    <dbReference type="NCBI Taxonomy" id="40147"/>
    <lineage>
        <taxon>Eukaryota</taxon>
        <taxon>Metazoa</taxon>
        <taxon>Chordata</taxon>
        <taxon>Craniata</taxon>
        <taxon>Vertebrata</taxon>
        <taxon>Euteleostomi</taxon>
        <taxon>Actinopterygii</taxon>
        <taxon>Chondrostei</taxon>
        <taxon>Acipenseriformes</taxon>
        <taxon>Acipenseridae</taxon>
        <taxon>Acipenser</taxon>
    </lineage>
</organism>
<dbReference type="GO" id="GO:0005634">
    <property type="term" value="C:nucleus"/>
    <property type="evidence" value="ECO:0007669"/>
    <property type="project" value="TreeGrafter"/>
</dbReference>
<dbReference type="InterPro" id="IPR028889">
    <property type="entry name" value="USP"/>
</dbReference>
<evidence type="ECO:0000313" key="3">
    <source>
        <dbReference type="EMBL" id="KAK1161280.1"/>
    </source>
</evidence>
<dbReference type="Proteomes" id="UP001230051">
    <property type="component" value="Unassembled WGS sequence"/>
</dbReference>
<feature type="compositionally biased region" description="Basic and acidic residues" evidence="1">
    <location>
        <begin position="452"/>
        <end position="468"/>
    </location>
</feature>
<reference evidence="3" key="1">
    <citation type="submission" date="2022-02" db="EMBL/GenBank/DDBJ databases">
        <title>Atlantic sturgeon de novo genome assembly.</title>
        <authorList>
            <person name="Stock M."/>
            <person name="Klopp C."/>
            <person name="Guiguen Y."/>
            <person name="Cabau C."/>
            <person name="Parinello H."/>
            <person name="Santidrian Yebra-Pimentel E."/>
            <person name="Kuhl H."/>
            <person name="Dirks R.P."/>
            <person name="Guessner J."/>
            <person name="Wuertz S."/>
            <person name="Du K."/>
            <person name="Schartl M."/>
        </authorList>
    </citation>
    <scope>NUCLEOTIDE SEQUENCE</scope>
    <source>
        <strain evidence="3">STURGEONOMICS-FGT-2020</strain>
        <tissue evidence="3">Whole blood</tissue>
    </source>
</reference>
<name>A0AAD8FXW9_ACIOX</name>
<feature type="non-terminal residue" evidence="3">
    <location>
        <position position="1"/>
    </location>
</feature>
<dbReference type="AlphaFoldDB" id="A0AAD8FXW9"/>
<feature type="compositionally biased region" description="Basic and acidic residues" evidence="1">
    <location>
        <begin position="642"/>
        <end position="657"/>
    </location>
</feature>
<accession>A0AAD8FXW9</accession>
<dbReference type="Pfam" id="PF00443">
    <property type="entry name" value="UCH"/>
    <property type="match status" value="1"/>
</dbReference>